<dbReference type="OrthoDB" id="9806827at2"/>
<dbReference type="Gene3D" id="3.40.50.280">
    <property type="entry name" value="Cobalamin-binding domain"/>
    <property type="match status" value="1"/>
</dbReference>
<dbReference type="GO" id="GO:0051536">
    <property type="term" value="F:iron-sulfur cluster binding"/>
    <property type="evidence" value="ECO:0007669"/>
    <property type="project" value="InterPro"/>
</dbReference>
<name>A0A1M4PR21_9FIRM</name>
<evidence type="ECO:0000313" key="2">
    <source>
        <dbReference type="EMBL" id="SHD77938.1"/>
    </source>
</evidence>
<dbReference type="InterPro" id="IPR007197">
    <property type="entry name" value="rSAM"/>
</dbReference>
<dbReference type="EMBL" id="LT669839">
    <property type="protein sequence ID" value="SHD77938.1"/>
    <property type="molecule type" value="Genomic_DNA"/>
</dbReference>
<dbReference type="CDD" id="cd01335">
    <property type="entry name" value="Radical_SAM"/>
    <property type="match status" value="1"/>
</dbReference>
<dbReference type="Pfam" id="PF04055">
    <property type="entry name" value="Radical_SAM"/>
    <property type="match status" value="1"/>
</dbReference>
<dbReference type="Pfam" id="PF19864">
    <property type="entry name" value="Radical_SAM_N2"/>
    <property type="match status" value="1"/>
</dbReference>
<dbReference type="InterPro" id="IPR045784">
    <property type="entry name" value="Radical_SAM_N2"/>
</dbReference>
<dbReference type="SMART" id="SM00729">
    <property type="entry name" value="Elp3"/>
    <property type="match status" value="1"/>
</dbReference>
<dbReference type="InterPro" id="IPR023404">
    <property type="entry name" value="rSAM_horseshoe"/>
</dbReference>
<dbReference type="InterPro" id="IPR006638">
    <property type="entry name" value="Elp3/MiaA/NifB-like_rSAM"/>
</dbReference>
<dbReference type="RefSeq" id="WP_025642036.1">
    <property type="nucleotide sequence ID" value="NZ_LT669839.1"/>
</dbReference>
<dbReference type="Gene3D" id="3.80.30.20">
    <property type="entry name" value="tm_1862 like domain"/>
    <property type="match status" value="1"/>
</dbReference>
<dbReference type="Proteomes" id="UP000245423">
    <property type="component" value="Chromosome 1"/>
</dbReference>
<dbReference type="InterPro" id="IPR058240">
    <property type="entry name" value="rSAM_sf"/>
</dbReference>
<dbReference type="PROSITE" id="PS51918">
    <property type="entry name" value="RADICAL_SAM"/>
    <property type="match status" value="1"/>
</dbReference>
<dbReference type="NCBIfam" id="TIGR03960">
    <property type="entry name" value="rSAM_fuse_unch"/>
    <property type="match status" value="1"/>
</dbReference>
<dbReference type="SFLD" id="SFLDS00029">
    <property type="entry name" value="Radical_SAM"/>
    <property type="match status" value="1"/>
</dbReference>
<evidence type="ECO:0000313" key="3">
    <source>
        <dbReference type="Proteomes" id="UP000245423"/>
    </source>
</evidence>
<dbReference type="AlphaFoldDB" id="A0A1M4PR21"/>
<dbReference type="SUPFAM" id="SSF102114">
    <property type="entry name" value="Radical SAM enzymes"/>
    <property type="match status" value="1"/>
</dbReference>
<gene>
    <name evidence="2" type="ORF">CUESP1_2595</name>
</gene>
<dbReference type="PANTHER" id="PTHR42731:SF1">
    <property type="entry name" value="RADICAL SAM DOMAIN PROTEIN"/>
    <property type="match status" value="1"/>
</dbReference>
<dbReference type="PANTHER" id="PTHR42731">
    <property type="entry name" value="SLL1084 PROTEIN"/>
    <property type="match status" value="1"/>
</dbReference>
<proteinExistence type="predicted"/>
<sequence>MIDIDKFNKVLKRVEKPARYIGMEKNSVKKDLNKVKVKFAFAFPDIYEVGMSHLGLHILYNLLNQEEDIACERAFAPWVDMEQEMINENIPLFTLENREPVKNFDFIGFTLQYEMSYTNIINMLHLGDIPILSRDRKEDNPFVIAGGPCGYNPEPIADIIDFFVIGEGEEVILEILEKYKEYKEIKASRLDFLKEVSRIEGIYVPAFYQVFYNEDNTIDRMEPLIEGVPRTIKKRIIKDLNKVYYPEKLILPYVETIHDRIPLEIFRGCTRGCRFCQAGMIYRPVREKSVDRLLELADRLEKNTGYEDISLTSLSSCDYSELQLLISKLMDRYEEKRVGVSLPSLRLDSFSIGVLKEIQKVRKTGLTFAPEAGSQRLRDVINKGVTEEDLITAMTYAFHEGWSTVKLYFMIGLPTEEERDLLGIRDLGYKVKDLFFSLPREKRKGNLKITLSASCFVPKPFTPFQWVGQNAIDEFYEKIDLIKNNIKDRKITFNYHDPKLSYLEAVLARGDRRLCKALIKAWEKGCKFDGWSEMFHYSKWMEAFDEIGIDGDFYALRERSVEETLPWDFIEPGVTKEYLIKEYEKAKGEELTRDCRLGCTNCGINKSFTGGVCK</sequence>
<keyword evidence="3" id="KW-1185">Reference proteome</keyword>
<organism evidence="2 3">
    <name type="scientific">[Clostridium] ultunense Esp</name>
    <dbReference type="NCBI Taxonomy" id="1288971"/>
    <lineage>
        <taxon>Bacteria</taxon>
        <taxon>Bacillati</taxon>
        <taxon>Bacillota</taxon>
        <taxon>Tissierellia</taxon>
        <taxon>Tissierellales</taxon>
        <taxon>Tepidimicrobiaceae</taxon>
        <taxon>Schnuerera</taxon>
    </lineage>
</organism>
<dbReference type="GO" id="GO:0003824">
    <property type="term" value="F:catalytic activity"/>
    <property type="evidence" value="ECO:0007669"/>
    <property type="project" value="InterPro"/>
</dbReference>
<feature type="domain" description="Radical SAM core" evidence="1">
    <location>
        <begin position="255"/>
        <end position="494"/>
    </location>
</feature>
<dbReference type="SFLD" id="SFLDG01082">
    <property type="entry name" value="B12-binding_domain_containing"/>
    <property type="match status" value="1"/>
</dbReference>
<dbReference type="InterPro" id="IPR023862">
    <property type="entry name" value="CHP03960_rSAM"/>
</dbReference>
<accession>A0A1M4PR21</accession>
<evidence type="ECO:0000259" key="1">
    <source>
        <dbReference type="PROSITE" id="PS51918"/>
    </source>
</evidence>
<reference evidence="2 3" key="1">
    <citation type="submission" date="2016-11" db="EMBL/GenBank/DDBJ databases">
        <authorList>
            <person name="Manzoor S."/>
        </authorList>
    </citation>
    <scope>NUCLEOTIDE SEQUENCE [LARGE SCALE GENOMIC DNA]</scope>
    <source>
        <strain evidence="2">Clostridium ultunense strain Esp</strain>
    </source>
</reference>
<protein>
    <submittedName>
        <fullName evidence="2">Fe-S oxidoreductase</fullName>
    </submittedName>
</protein>